<dbReference type="AlphaFoldDB" id="A0AAU9TFM2"/>
<evidence type="ECO:0000313" key="1">
    <source>
        <dbReference type="EMBL" id="CAH2084516.1"/>
    </source>
</evidence>
<organism evidence="1 2">
    <name type="scientific">Euphydryas editha</name>
    <name type="common">Edith's checkerspot</name>
    <dbReference type="NCBI Taxonomy" id="104508"/>
    <lineage>
        <taxon>Eukaryota</taxon>
        <taxon>Metazoa</taxon>
        <taxon>Ecdysozoa</taxon>
        <taxon>Arthropoda</taxon>
        <taxon>Hexapoda</taxon>
        <taxon>Insecta</taxon>
        <taxon>Pterygota</taxon>
        <taxon>Neoptera</taxon>
        <taxon>Endopterygota</taxon>
        <taxon>Lepidoptera</taxon>
        <taxon>Glossata</taxon>
        <taxon>Ditrysia</taxon>
        <taxon>Papilionoidea</taxon>
        <taxon>Nymphalidae</taxon>
        <taxon>Nymphalinae</taxon>
        <taxon>Euphydryas</taxon>
    </lineage>
</organism>
<sequence length="114" mass="13019">MCVLVVQVQNTSTHKILKVHNCKSLFVPDLKNELTCFMLMFDVKMLQDNEQLHITVYLADSYNCEITICENKVKHPTPEQIPEILKTFYGDPLSGQRGILETTRKISPNIIGIV</sequence>
<evidence type="ECO:0000313" key="2">
    <source>
        <dbReference type="Proteomes" id="UP001153954"/>
    </source>
</evidence>
<proteinExistence type="predicted"/>
<gene>
    <name evidence="1" type="ORF">EEDITHA_LOCUS1073</name>
</gene>
<name>A0AAU9TFM2_EUPED</name>
<dbReference type="Proteomes" id="UP001153954">
    <property type="component" value="Unassembled WGS sequence"/>
</dbReference>
<protein>
    <submittedName>
        <fullName evidence="1">Uncharacterized protein</fullName>
    </submittedName>
</protein>
<reference evidence="1" key="1">
    <citation type="submission" date="2022-03" db="EMBL/GenBank/DDBJ databases">
        <authorList>
            <person name="Tunstrom K."/>
        </authorList>
    </citation>
    <scope>NUCLEOTIDE SEQUENCE</scope>
</reference>
<accession>A0AAU9TFM2</accession>
<keyword evidence="2" id="KW-1185">Reference proteome</keyword>
<comment type="caution">
    <text evidence="1">The sequence shown here is derived from an EMBL/GenBank/DDBJ whole genome shotgun (WGS) entry which is preliminary data.</text>
</comment>
<dbReference type="EMBL" id="CAKOGL010000003">
    <property type="protein sequence ID" value="CAH2084516.1"/>
    <property type="molecule type" value="Genomic_DNA"/>
</dbReference>